<sequence>MRSLHKTFIYIWMLLLLFSGIIQAAKNSQTLGVMERRAFRVKTYFLTTAIALHNAKDPDAVQYVLKQTGDYKDIFHFFSEGYKSLPQLIDLAKKEKRIGKVTNNQQVEATDLRNLRKVVEYLDITLLASEARKKDFVIRLIPEIREEVLRDLEMTREYYQILQPEINRIAGKNLDADLRSKFPKYIADLDKTIKAWKIVDPLNLEATVKNFVA</sequence>
<reference evidence="2 3" key="1">
    <citation type="journal article" date="2013" name="PLoS Genet.">
        <title>Genomic mechanisms accounting for the adaptation to parasitism in nematode-trapping fungi.</title>
        <authorList>
            <person name="Meerupati T."/>
            <person name="Andersson K.M."/>
            <person name="Friman E."/>
            <person name="Kumar D."/>
            <person name="Tunlid A."/>
            <person name="Ahren D."/>
        </authorList>
    </citation>
    <scope>NUCLEOTIDE SEQUENCE [LARGE SCALE GENOMIC DNA]</scope>
    <source>
        <strain evidence="2 3">CBS 200.50</strain>
    </source>
</reference>
<name>S8A3Z5_DACHA</name>
<accession>S8A3Z5</accession>
<evidence type="ECO:0000256" key="1">
    <source>
        <dbReference type="SAM" id="SignalP"/>
    </source>
</evidence>
<dbReference type="Proteomes" id="UP000015100">
    <property type="component" value="Unassembled WGS sequence"/>
</dbReference>
<keyword evidence="3" id="KW-1185">Reference proteome</keyword>
<feature type="signal peptide" evidence="1">
    <location>
        <begin position="1"/>
        <end position="24"/>
    </location>
</feature>
<dbReference type="EMBL" id="AQGS01000635">
    <property type="protein sequence ID" value="EPS37489.1"/>
    <property type="molecule type" value="Genomic_DNA"/>
</dbReference>
<keyword evidence="1" id="KW-0732">Signal</keyword>
<dbReference type="AlphaFoldDB" id="S8A3Z5"/>
<comment type="caution">
    <text evidence="2">The sequence shown here is derived from an EMBL/GenBank/DDBJ whole genome shotgun (WGS) entry which is preliminary data.</text>
</comment>
<dbReference type="HOGENOM" id="CLU_1294360_0_0_1"/>
<proteinExistence type="predicted"/>
<reference evidence="3" key="2">
    <citation type="submission" date="2013-04" db="EMBL/GenBank/DDBJ databases">
        <title>Genomic mechanisms accounting for the adaptation to parasitism in nematode-trapping fungi.</title>
        <authorList>
            <person name="Ahren D.G."/>
        </authorList>
    </citation>
    <scope>NUCLEOTIDE SEQUENCE [LARGE SCALE GENOMIC DNA]</scope>
    <source>
        <strain evidence="3">CBS 200.50</strain>
    </source>
</reference>
<organism evidence="2 3">
    <name type="scientific">Dactylellina haptotyla (strain CBS 200.50)</name>
    <name type="common">Nematode-trapping fungus</name>
    <name type="synonym">Monacrosporium haptotylum</name>
    <dbReference type="NCBI Taxonomy" id="1284197"/>
    <lineage>
        <taxon>Eukaryota</taxon>
        <taxon>Fungi</taxon>
        <taxon>Dikarya</taxon>
        <taxon>Ascomycota</taxon>
        <taxon>Pezizomycotina</taxon>
        <taxon>Orbiliomycetes</taxon>
        <taxon>Orbiliales</taxon>
        <taxon>Orbiliaceae</taxon>
        <taxon>Dactylellina</taxon>
    </lineage>
</organism>
<evidence type="ECO:0000313" key="3">
    <source>
        <dbReference type="Proteomes" id="UP000015100"/>
    </source>
</evidence>
<protein>
    <submittedName>
        <fullName evidence="2">Uncharacterized protein</fullName>
    </submittedName>
</protein>
<feature type="chain" id="PRO_5004547491" evidence="1">
    <location>
        <begin position="25"/>
        <end position="213"/>
    </location>
</feature>
<evidence type="ECO:0000313" key="2">
    <source>
        <dbReference type="EMBL" id="EPS37489.1"/>
    </source>
</evidence>
<gene>
    <name evidence="2" type="ORF">H072_8820</name>
</gene>